<dbReference type="InterPro" id="IPR017937">
    <property type="entry name" value="Thioredoxin_CS"/>
</dbReference>
<protein>
    <submittedName>
        <fullName evidence="3">TlpA disulfide reductase family protein</fullName>
    </submittedName>
</protein>
<organism evidence="3 4">
    <name type="scientific">Brumicola blandensis</name>
    <dbReference type="NCBI Taxonomy" id="3075611"/>
    <lineage>
        <taxon>Bacteria</taxon>
        <taxon>Pseudomonadati</taxon>
        <taxon>Pseudomonadota</taxon>
        <taxon>Gammaproteobacteria</taxon>
        <taxon>Alteromonadales</taxon>
        <taxon>Alteromonadaceae</taxon>
        <taxon>Brumicola</taxon>
    </lineage>
</organism>
<evidence type="ECO:0000256" key="1">
    <source>
        <dbReference type="ARBA" id="ARBA00023284"/>
    </source>
</evidence>
<dbReference type="CDD" id="cd02966">
    <property type="entry name" value="TlpA_like_family"/>
    <property type="match status" value="1"/>
</dbReference>
<dbReference type="PANTHER" id="PTHR42852">
    <property type="entry name" value="THIOL:DISULFIDE INTERCHANGE PROTEIN DSBE"/>
    <property type="match status" value="1"/>
</dbReference>
<name>A0AAW8QWB8_9ALTE</name>
<sequence length="152" mass="17339">MFLYVFVGMLSLSIGVAYQIYSQTDFSTLEGKSYTFKELQGKWLVINYFAEWCAPCLREIPELNEFHHTMQEQGDVVLFGVSYDAIQDHELSLLAEKYDIQFPLINELDTAMPFDPPKYLPATYLIRPDGTLAGQLLGEQSQQSLLEAIQAK</sequence>
<reference evidence="3 4" key="1">
    <citation type="submission" date="2023-09" db="EMBL/GenBank/DDBJ databases">
        <authorList>
            <person name="Rey-Velasco X."/>
        </authorList>
    </citation>
    <scope>NUCLEOTIDE SEQUENCE [LARGE SCALE GENOMIC DNA]</scope>
    <source>
        <strain evidence="3 4">W409</strain>
    </source>
</reference>
<gene>
    <name evidence="3" type="ORF">RM544_02505</name>
</gene>
<dbReference type="EMBL" id="JAVRIE010000001">
    <property type="protein sequence ID" value="MDT0581396.1"/>
    <property type="molecule type" value="Genomic_DNA"/>
</dbReference>
<keyword evidence="1" id="KW-0676">Redox-active center</keyword>
<dbReference type="GO" id="GO:0016209">
    <property type="term" value="F:antioxidant activity"/>
    <property type="evidence" value="ECO:0007669"/>
    <property type="project" value="InterPro"/>
</dbReference>
<feature type="domain" description="Thioredoxin" evidence="2">
    <location>
        <begin position="12"/>
        <end position="152"/>
    </location>
</feature>
<dbReference type="AlphaFoldDB" id="A0AAW8QWB8"/>
<dbReference type="Pfam" id="PF00578">
    <property type="entry name" value="AhpC-TSA"/>
    <property type="match status" value="1"/>
</dbReference>
<comment type="caution">
    <text evidence="3">The sequence shown here is derived from an EMBL/GenBank/DDBJ whole genome shotgun (WGS) entry which is preliminary data.</text>
</comment>
<dbReference type="RefSeq" id="WP_311360715.1">
    <property type="nucleotide sequence ID" value="NZ_JAVRIE010000001.1"/>
</dbReference>
<keyword evidence="4" id="KW-1185">Reference proteome</keyword>
<dbReference type="Proteomes" id="UP001249020">
    <property type="component" value="Unassembled WGS sequence"/>
</dbReference>
<dbReference type="InterPro" id="IPR050553">
    <property type="entry name" value="Thioredoxin_ResA/DsbE_sf"/>
</dbReference>
<accession>A0AAW8QWB8</accession>
<dbReference type="PROSITE" id="PS51352">
    <property type="entry name" value="THIOREDOXIN_2"/>
    <property type="match status" value="1"/>
</dbReference>
<evidence type="ECO:0000259" key="2">
    <source>
        <dbReference type="PROSITE" id="PS51352"/>
    </source>
</evidence>
<dbReference type="InterPro" id="IPR036249">
    <property type="entry name" value="Thioredoxin-like_sf"/>
</dbReference>
<dbReference type="SUPFAM" id="SSF52833">
    <property type="entry name" value="Thioredoxin-like"/>
    <property type="match status" value="1"/>
</dbReference>
<dbReference type="InterPro" id="IPR000866">
    <property type="entry name" value="AhpC/TSA"/>
</dbReference>
<evidence type="ECO:0000313" key="3">
    <source>
        <dbReference type="EMBL" id="MDT0581396.1"/>
    </source>
</evidence>
<dbReference type="GO" id="GO:0015036">
    <property type="term" value="F:disulfide oxidoreductase activity"/>
    <property type="evidence" value="ECO:0007669"/>
    <property type="project" value="UniProtKB-ARBA"/>
</dbReference>
<dbReference type="PANTHER" id="PTHR42852:SF18">
    <property type="entry name" value="CHROMOSOME UNDETERMINED SCAFFOLD_47, WHOLE GENOME SHOTGUN SEQUENCE"/>
    <property type="match status" value="1"/>
</dbReference>
<dbReference type="InterPro" id="IPR013766">
    <property type="entry name" value="Thioredoxin_domain"/>
</dbReference>
<proteinExistence type="predicted"/>
<dbReference type="PROSITE" id="PS00194">
    <property type="entry name" value="THIOREDOXIN_1"/>
    <property type="match status" value="1"/>
</dbReference>
<dbReference type="Gene3D" id="3.40.30.10">
    <property type="entry name" value="Glutaredoxin"/>
    <property type="match status" value="1"/>
</dbReference>
<evidence type="ECO:0000313" key="4">
    <source>
        <dbReference type="Proteomes" id="UP001249020"/>
    </source>
</evidence>